<dbReference type="GeneID" id="7331377"/>
<dbReference type="PATRIC" id="fig|565050.3.peg.1795"/>
<keyword evidence="1" id="KW-0805">Transcription regulation</keyword>
<keyword evidence="3" id="KW-0804">Transcription</keyword>
<evidence type="ECO:0000313" key="5">
    <source>
        <dbReference type="EMBL" id="ACL95294.1"/>
    </source>
</evidence>
<dbReference type="InterPro" id="IPR028082">
    <property type="entry name" value="Peripla_BP_I"/>
</dbReference>
<dbReference type="AlphaFoldDB" id="A0A0H3C973"/>
<dbReference type="HOGENOM" id="CLU_037628_6_4_5"/>
<dbReference type="RefSeq" id="WP_010919621.1">
    <property type="nucleotide sequence ID" value="NC_011916.1"/>
</dbReference>
<dbReference type="GO" id="GO:0003700">
    <property type="term" value="F:DNA-binding transcription factor activity"/>
    <property type="evidence" value="ECO:0007669"/>
    <property type="project" value="TreeGrafter"/>
</dbReference>
<dbReference type="InterPro" id="IPR010982">
    <property type="entry name" value="Lambda_DNA-bd_dom_sf"/>
</dbReference>
<organism evidence="5 6">
    <name type="scientific">Caulobacter vibrioides (strain NA1000 / CB15N)</name>
    <name type="common">Caulobacter crescentus</name>
    <dbReference type="NCBI Taxonomy" id="565050"/>
    <lineage>
        <taxon>Bacteria</taxon>
        <taxon>Pseudomonadati</taxon>
        <taxon>Pseudomonadota</taxon>
        <taxon>Alphaproteobacteria</taxon>
        <taxon>Caulobacterales</taxon>
        <taxon>Caulobacteraceae</taxon>
        <taxon>Caulobacter</taxon>
    </lineage>
</organism>
<feature type="domain" description="HTH lacI-type" evidence="4">
    <location>
        <begin position="6"/>
        <end position="60"/>
    </location>
</feature>
<dbReference type="SMART" id="SM00354">
    <property type="entry name" value="HTH_LACI"/>
    <property type="match status" value="1"/>
</dbReference>
<dbReference type="RefSeq" id="YP_002517202.1">
    <property type="nucleotide sequence ID" value="NC_011916.1"/>
</dbReference>
<dbReference type="Pfam" id="PF13377">
    <property type="entry name" value="Peripla_BP_3"/>
    <property type="match status" value="1"/>
</dbReference>
<dbReference type="Pfam" id="PF00356">
    <property type="entry name" value="LacI"/>
    <property type="match status" value="1"/>
</dbReference>
<dbReference type="OrthoDB" id="128688at2"/>
<keyword evidence="6" id="KW-1185">Reference proteome</keyword>
<dbReference type="SUPFAM" id="SSF53822">
    <property type="entry name" value="Periplasmic binding protein-like I"/>
    <property type="match status" value="1"/>
</dbReference>
<evidence type="ECO:0000313" key="6">
    <source>
        <dbReference type="Proteomes" id="UP000001364"/>
    </source>
</evidence>
<protein>
    <submittedName>
        <fullName evidence="5">SalR-family ligand-binding transcriptional regulator</fullName>
    </submittedName>
</protein>
<dbReference type="GO" id="GO:0000976">
    <property type="term" value="F:transcription cis-regulatory region binding"/>
    <property type="evidence" value="ECO:0007669"/>
    <property type="project" value="TreeGrafter"/>
</dbReference>
<dbReference type="KEGG" id="ccs:CCNA_01829"/>
<dbReference type="PhylomeDB" id="A0A0H3C973"/>
<dbReference type="InterPro" id="IPR046335">
    <property type="entry name" value="LacI/GalR-like_sensor"/>
</dbReference>
<dbReference type="Proteomes" id="UP000001364">
    <property type="component" value="Chromosome"/>
</dbReference>
<evidence type="ECO:0000259" key="4">
    <source>
        <dbReference type="PROSITE" id="PS50932"/>
    </source>
</evidence>
<gene>
    <name evidence="5" type="ordered locus">CCNA_01829</name>
</gene>
<dbReference type="CDD" id="cd01392">
    <property type="entry name" value="HTH_LacI"/>
    <property type="match status" value="1"/>
</dbReference>
<dbReference type="EMBL" id="CP001340">
    <property type="protein sequence ID" value="ACL95294.1"/>
    <property type="molecule type" value="Genomic_DNA"/>
</dbReference>
<accession>A0A0H3C973</accession>
<sequence>MTTKRPTIDDVARLSGVARVTVSRVLNGGPNVRDEVRARVMQAVETLAYKVNPQARSLAGGASRLLAFVFASDPENEPNSYYESALELGALRACLALGYQVLVQNVPQQTPDHQKRILDLITTQRCEGLILSPPYSDDVALIEAALAQGCKVVTVSPGGPGRGKADGVGVDDEAGGYDMTRELLRLGHRRFGFIAGLEGHLSADRRLQGFRRALGEQGLGEGDCVVLRGDFTFRSGTRLAPELLDHPLKPTALVCANDDMAAGVLSAAHARGLSIPQDLSITGFDDAPVAGIVWPPLTTVHQPVKVLGQRAVELLVARLTGVNVSDAAIFDELEHAVVTRQTTTAPHL</sequence>
<dbReference type="Gene3D" id="1.10.260.40">
    <property type="entry name" value="lambda repressor-like DNA-binding domains"/>
    <property type="match status" value="1"/>
</dbReference>
<name>A0A0H3C973_CAUVN</name>
<reference evidence="5 6" key="1">
    <citation type="journal article" date="2010" name="J. Bacteriol.">
        <title>The genetic basis of laboratory adaptation in Caulobacter crescentus.</title>
        <authorList>
            <person name="Marks M.E."/>
            <person name="Castro-Rojas C.M."/>
            <person name="Teiling C."/>
            <person name="Du L."/>
            <person name="Kapatral V."/>
            <person name="Walunas T.L."/>
            <person name="Crosson S."/>
        </authorList>
    </citation>
    <scope>NUCLEOTIDE SEQUENCE [LARGE SCALE GENOMIC DNA]</scope>
    <source>
        <strain evidence="6">NA1000 / CB15N</strain>
    </source>
</reference>
<dbReference type="PANTHER" id="PTHR30146">
    <property type="entry name" value="LACI-RELATED TRANSCRIPTIONAL REPRESSOR"/>
    <property type="match status" value="1"/>
</dbReference>
<evidence type="ECO:0000256" key="2">
    <source>
        <dbReference type="ARBA" id="ARBA00023125"/>
    </source>
</evidence>
<dbReference type="PROSITE" id="PS50932">
    <property type="entry name" value="HTH_LACI_2"/>
    <property type="match status" value="1"/>
</dbReference>
<evidence type="ECO:0000256" key="1">
    <source>
        <dbReference type="ARBA" id="ARBA00023015"/>
    </source>
</evidence>
<dbReference type="PANTHER" id="PTHR30146:SF153">
    <property type="entry name" value="LACTOSE OPERON REPRESSOR"/>
    <property type="match status" value="1"/>
</dbReference>
<proteinExistence type="predicted"/>
<keyword evidence="2" id="KW-0238">DNA-binding</keyword>
<dbReference type="CDD" id="cd01545">
    <property type="entry name" value="PBP1_SalR"/>
    <property type="match status" value="1"/>
</dbReference>
<dbReference type="SMR" id="A0A0H3C973"/>
<dbReference type="InterPro" id="IPR000843">
    <property type="entry name" value="HTH_LacI"/>
</dbReference>
<evidence type="ECO:0000256" key="3">
    <source>
        <dbReference type="ARBA" id="ARBA00023163"/>
    </source>
</evidence>
<dbReference type="Gene3D" id="3.40.50.2300">
    <property type="match status" value="2"/>
</dbReference>
<dbReference type="SUPFAM" id="SSF47413">
    <property type="entry name" value="lambda repressor-like DNA-binding domains"/>
    <property type="match status" value="1"/>
</dbReference>